<reference evidence="3" key="1">
    <citation type="submission" date="2015-11" db="EMBL/GenBank/DDBJ databases">
        <authorList>
            <person name="Seth-Smith H.M.B."/>
        </authorList>
    </citation>
    <scope>NUCLEOTIDE SEQUENCE [LARGE SCALE GENOMIC DNA]</scope>
    <source>
        <strain evidence="3">2013Ark11</strain>
    </source>
</reference>
<dbReference type="RefSeq" id="WP_092490454.1">
    <property type="nucleotide sequence ID" value="NZ_LN906597.1"/>
</dbReference>
<protein>
    <submittedName>
        <fullName evidence="2">Putative membrane protein</fullName>
    </submittedName>
</protein>
<sequence>MQVSNCAVVEPEEIVSIDVDPEASYEVTTEINDPTEPETGPSQLSALIPCESGVDACTDIAQKDSSIPKKIERVRANPNLLREPPREPPINNRNVYRPAFNPNYNIWIRNITSYHMDELIKTFSLFLVLLVPVTAFSISIFPMSTYCKERSNPSAGKLNRDPCRNSFLVAFAGLMAFTLVIITFLYCLKKIILRMYPQPQIQHR</sequence>
<dbReference type="AlphaFoldDB" id="A0A0S4M7M5"/>
<feature type="transmembrane region" description="Helical" evidence="1">
    <location>
        <begin position="166"/>
        <end position="188"/>
    </location>
</feature>
<proteinExistence type="predicted"/>
<evidence type="ECO:0000256" key="1">
    <source>
        <dbReference type="SAM" id="Phobius"/>
    </source>
</evidence>
<keyword evidence="1" id="KW-0472">Membrane</keyword>
<keyword evidence="1" id="KW-1133">Transmembrane helix</keyword>
<evidence type="ECO:0000313" key="2">
    <source>
        <dbReference type="EMBL" id="CUT17396.1"/>
    </source>
</evidence>
<keyword evidence="1" id="KW-0812">Transmembrane</keyword>
<feature type="transmembrane region" description="Helical" evidence="1">
    <location>
        <begin position="123"/>
        <end position="146"/>
    </location>
</feature>
<keyword evidence="3" id="KW-1185">Reference proteome</keyword>
<dbReference type="Proteomes" id="UP000198651">
    <property type="component" value="Chromosome I"/>
</dbReference>
<accession>A0A0S4M7M5</accession>
<evidence type="ECO:0000313" key="3">
    <source>
        <dbReference type="Proteomes" id="UP000198651"/>
    </source>
</evidence>
<dbReference type="EMBL" id="LN906597">
    <property type="protein sequence ID" value="CUT17396.1"/>
    <property type="molecule type" value="Genomic_DNA"/>
</dbReference>
<gene>
    <name evidence="2" type="ORF">Ark11_0551</name>
</gene>
<name>A0A0S4M7M5_9BURK</name>
<dbReference type="OrthoDB" id="9884200at2"/>
<organism evidence="2 3">
    <name type="scientific">Candidatus Ichthyocystis hellenicum</name>
    <dbReference type="NCBI Taxonomy" id="1561003"/>
    <lineage>
        <taxon>Bacteria</taxon>
        <taxon>Pseudomonadati</taxon>
        <taxon>Pseudomonadota</taxon>
        <taxon>Betaproteobacteria</taxon>
        <taxon>Burkholderiales</taxon>
        <taxon>Candidatus Ichthyocystis</taxon>
    </lineage>
</organism>